<sequence length="75" mass="7971">MASFRTALGNGTMGAIALLVGFNVLRESGMAWLLFVLLLVWCADIGAYFVGRAWGKRKLAPTSALANHGKVFTAA</sequence>
<evidence type="ECO:0000313" key="2">
    <source>
        <dbReference type="EMBL" id="BBI59429.1"/>
    </source>
</evidence>
<evidence type="ECO:0008006" key="4">
    <source>
        <dbReference type="Google" id="ProtNLM"/>
    </source>
</evidence>
<dbReference type="Proteomes" id="UP000320231">
    <property type="component" value="Chromosome"/>
</dbReference>
<reference evidence="2 3" key="1">
    <citation type="journal article" date="2019" name="Microbiol. Resour. Announc.">
        <title>Complete Genome Sequence of Halomonas sulfidaeris Strain Esulfide1 Isolated from a Metal Sulfide Rock at a Depth of 2,200 Meters, Obtained Using Nanopore Sequencing.</title>
        <authorList>
            <person name="Saito M."/>
            <person name="Nishigata A."/>
            <person name="Galipon J."/>
            <person name="Arakawa K."/>
        </authorList>
    </citation>
    <scope>NUCLEOTIDE SEQUENCE [LARGE SCALE GENOMIC DNA]</scope>
    <source>
        <strain evidence="2 3">ATCC BAA-803</strain>
    </source>
</reference>
<proteinExistence type="predicted"/>
<keyword evidence="1" id="KW-0812">Transmembrane</keyword>
<dbReference type="EMBL" id="AP019514">
    <property type="protein sequence ID" value="BBI59429.1"/>
    <property type="molecule type" value="Genomic_DNA"/>
</dbReference>
<name>A0A455U3S8_9GAMM</name>
<dbReference type="KEGG" id="hsr:HSBAA_07350"/>
<keyword evidence="1" id="KW-0472">Membrane</keyword>
<protein>
    <recommendedName>
        <fullName evidence="4">Phosphatidate cytidylyltransferase</fullName>
    </recommendedName>
</protein>
<feature type="transmembrane region" description="Helical" evidence="1">
    <location>
        <begin position="31"/>
        <end position="50"/>
    </location>
</feature>
<accession>A0A455U3S8</accession>
<organism evidence="2 3">
    <name type="scientific">Vreelandella sulfidaeris</name>
    <dbReference type="NCBI Taxonomy" id="115553"/>
    <lineage>
        <taxon>Bacteria</taxon>
        <taxon>Pseudomonadati</taxon>
        <taxon>Pseudomonadota</taxon>
        <taxon>Gammaproteobacteria</taxon>
        <taxon>Oceanospirillales</taxon>
        <taxon>Halomonadaceae</taxon>
        <taxon>Vreelandella</taxon>
    </lineage>
</organism>
<feature type="transmembrane region" description="Helical" evidence="1">
    <location>
        <begin position="7"/>
        <end position="25"/>
    </location>
</feature>
<gene>
    <name evidence="2" type="ORF">HSBAA_07350</name>
</gene>
<evidence type="ECO:0000313" key="3">
    <source>
        <dbReference type="Proteomes" id="UP000320231"/>
    </source>
</evidence>
<keyword evidence="1" id="KW-1133">Transmembrane helix</keyword>
<dbReference type="AlphaFoldDB" id="A0A455U3S8"/>
<dbReference type="Pfam" id="PF01148">
    <property type="entry name" value="CTP_transf_1"/>
    <property type="match status" value="1"/>
</dbReference>
<evidence type="ECO:0000256" key="1">
    <source>
        <dbReference type="SAM" id="Phobius"/>
    </source>
</evidence>